<keyword evidence="4" id="KW-0804">Transcription</keyword>
<keyword evidence="6" id="KW-0812">Transmembrane</keyword>
<dbReference type="InterPro" id="IPR045847">
    <property type="entry name" value="AIG1-like"/>
</dbReference>
<proteinExistence type="predicted"/>
<keyword evidence="5" id="KW-0539">Nucleus</keyword>
<protein>
    <submittedName>
        <fullName evidence="8">Transcription factor bHLH30-like</fullName>
    </submittedName>
</protein>
<keyword evidence="3" id="KW-0238">DNA-binding</keyword>
<feature type="domain" description="BHLH" evidence="7">
    <location>
        <begin position="162"/>
        <end position="211"/>
    </location>
</feature>
<dbReference type="GO" id="GO:0005634">
    <property type="term" value="C:nucleus"/>
    <property type="evidence" value="ECO:0007669"/>
    <property type="project" value="UniProtKB-SubCell"/>
</dbReference>
<dbReference type="Pfam" id="PF00010">
    <property type="entry name" value="HLH"/>
    <property type="match status" value="1"/>
</dbReference>
<dbReference type="GO" id="GO:0046983">
    <property type="term" value="F:protein dimerization activity"/>
    <property type="evidence" value="ECO:0007669"/>
    <property type="project" value="InterPro"/>
</dbReference>
<dbReference type="SMART" id="SM00353">
    <property type="entry name" value="HLH"/>
    <property type="match status" value="1"/>
</dbReference>
<dbReference type="AlphaFoldDB" id="A0AAD6Q8Z6"/>
<dbReference type="EMBL" id="JAQIZT010000010">
    <property type="protein sequence ID" value="KAJ6982250.1"/>
    <property type="molecule type" value="Genomic_DNA"/>
</dbReference>
<dbReference type="InterPro" id="IPR011598">
    <property type="entry name" value="bHLH_dom"/>
</dbReference>
<dbReference type="GO" id="GO:0003677">
    <property type="term" value="F:DNA binding"/>
    <property type="evidence" value="ECO:0007669"/>
    <property type="project" value="UniProtKB-KW"/>
</dbReference>
<evidence type="ECO:0000256" key="5">
    <source>
        <dbReference type="ARBA" id="ARBA00023242"/>
    </source>
</evidence>
<evidence type="ECO:0000256" key="2">
    <source>
        <dbReference type="ARBA" id="ARBA00023015"/>
    </source>
</evidence>
<keyword evidence="6" id="KW-1133">Transmembrane helix</keyword>
<name>A0AAD6Q8Z6_9ROSI</name>
<comment type="subcellular location">
    <subcellularLocation>
        <location evidence="1">Nucleus</location>
    </subcellularLocation>
</comment>
<dbReference type="GO" id="GO:0003700">
    <property type="term" value="F:DNA-binding transcription factor activity"/>
    <property type="evidence" value="ECO:0007669"/>
    <property type="project" value="InterPro"/>
</dbReference>
<reference evidence="8" key="1">
    <citation type="journal article" date="2023" name="Mol. Ecol. Resour.">
        <title>Chromosome-level genome assembly of a triploid poplar Populus alba 'Berolinensis'.</title>
        <authorList>
            <person name="Chen S."/>
            <person name="Yu Y."/>
            <person name="Wang X."/>
            <person name="Wang S."/>
            <person name="Zhang T."/>
            <person name="Zhou Y."/>
            <person name="He R."/>
            <person name="Meng N."/>
            <person name="Wang Y."/>
            <person name="Liu W."/>
            <person name="Liu Z."/>
            <person name="Liu J."/>
            <person name="Guo Q."/>
            <person name="Huang H."/>
            <person name="Sederoff R.R."/>
            <person name="Wang G."/>
            <person name="Qu G."/>
            <person name="Chen S."/>
        </authorList>
    </citation>
    <scope>NUCLEOTIDE SEQUENCE</scope>
    <source>
        <strain evidence="8">SC-2020</strain>
    </source>
</reference>
<dbReference type="FunFam" id="4.10.280.10:FF:000070">
    <property type="entry name" value="transcription factor bHLH30"/>
    <property type="match status" value="1"/>
</dbReference>
<evidence type="ECO:0000256" key="4">
    <source>
        <dbReference type="ARBA" id="ARBA00023163"/>
    </source>
</evidence>
<dbReference type="CDD" id="cd11455">
    <property type="entry name" value="bHLH_AtAIG1_like"/>
    <property type="match status" value="1"/>
</dbReference>
<organism evidence="8 9">
    <name type="scientific">Populus alba x Populus x berolinensis</name>
    <dbReference type="NCBI Taxonomy" id="444605"/>
    <lineage>
        <taxon>Eukaryota</taxon>
        <taxon>Viridiplantae</taxon>
        <taxon>Streptophyta</taxon>
        <taxon>Embryophyta</taxon>
        <taxon>Tracheophyta</taxon>
        <taxon>Spermatophyta</taxon>
        <taxon>Magnoliopsida</taxon>
        <taxon>eudicotyledons</taxon>
        <taxon>Gunneridae</taxon>
        <taxon>Pentapetalae</taxon>
        <taxon>rosids</taxon>
        <taxon>fabids</taxon>
        <taxon>Malpighiales</taxon>
        <taxon>Salicaceae</taxon>
        <taxon>Saliceae</taxon>
        <taxon>Populus</taxon>
    </lineage>
</organism>
<feature type="transmembrane region" description="Helical" evidence="6">
    <location>
        <begin position="395"/>
        <end position="414"/>
    </location>
</feature>
<keyword evidence="6" id="KW-0472">Membrane</keyword>
<dbReference type="Proteomes" id="UP001164929">
    <property type="component" value="Chromosome 10"/>
</dbReference>
<sequence length="448" mass="50201">MCGLKEEDQGECSQTIHNLQNYQEQLLLQYHQQMQQHQQQQSSDIYGGARGSGFIFPEVSPILPWPLPPVHSFNQAHFTPNHPVRDHDPFLIPPPVPSSYGGLFNRRAPSLQFAYDGTPSDHLRIISDTVGPVVQPGSAPFGLQAELSKMTAQEIMDAKALAASKSHSEAERRRRERINNHLAKLRSLLPSTTKTDKASLLAEVIQHVKELKRQTTLIAETSPVPTEMDELTVDTADEDGKFVIKASLCCEDRPDLLPDLIKTLKALRLRTLKAEITTLGGRVKNVLFISGEEDSSSNSNDQHQQQEPLQYSISSIQEALKAVMEKTGGDESSSGSVKRQRTNINLLEQQQQQQHSFCQLTKKGNDGILVCVFGLTSLQNIAYVDSERIKDGLDYMSWYVLGGVTFPFCCRVVVLRKRNGREITQRGSRMASTSQQRKYWQRGGCILY</sequence>
<dbReference type="PANTHER" id="PTHR45844">
    <property type="entry name" value="TRANSCRIPTION FACTOR BHLH30"/>
    <property type="match status" value="1"/>
</dbReference>
<dbReference type="Gene3D" id="4.10.280.10">
    <property type="entry name" value="Helix-loop-helix DNA-binding domain"/>
    <property type="match status" value="1"/>
</dbReference>
<dbReference type="InterPro" id="IPR036638">
    <property type="entry name" value="HLH_DNA-bd_sf"/>
</dbReference>
<evidence type="ECO:0000256" key="3">
    <source>
        <dbReference type="ARBA" id="ARBA00023125"/>
    </source>
</evidence>
<evidence type="ECO:0000313" key="9">
    <source>
        <dbReference type="Proteomes" id="UP001164929"/>
    </source>
</evidence>
<dbReference type="PANTHER" id="PTHR45844:SF2">
    <property type="entry name" value="TRANSCRIPTION FACTOR BHLH30"/>
    <property type="match status" value="1"/>
</dbReference>
<keyword evidence="2" id="KW-0805">Transcription regulation</keyword>
<keyword evidence="9" id="KW-1185">Reference proteome</keyword>
<gene>
    <name evidence="8" type="ORF">NC653_025380</name>
</gene>
<accession>A0AAD6Q8Z6</accession>
<dbReference type="PROSITE" id="PS50888">
    <property type="entry name" value="BHLH"/>
    <property type="match status" value="1"/>
</dbReference>
<evidence type="ECO:0000256" key="6">
    <source>
        <dbReference type="SAM" id="Phobius"/>
    </source>
</evidence>
<dbReference type="SUPFAM" id="SSF47459">
    <property type="entry name" value="HLH, helix-loop-helix DNA-binding domain"/>
    <property type="match status" value="1"/>
</dbReference>
<evidence type="ECO:0000313" key="8">
    <source>
        <dbReference type="EMBL" id="KAJ6982250.1"/>
    </source>
</evidence>
<comment type="caution">
    <text evidence="8">The sequence shown here is derived from an EMBL/GenBank/DDBJ whole genome shotgun (WGS) entry which is preliminary data.</text>
</comment>
<evidence type="ECO:0000256" key="1">
    <source>
        <dbReference type="ARBA" id="ARBA00004123"/>
    </source>
</evidence>
<evidence type="ECO:0000259" key="7">
    <source>
        <dbReference type="PROSITE" id="PS50888"/>
    </source>
</evidence>